<dbReference type="CDD" id="cd00130">
    <property type="entry name" value="PAS"/>
    <property type="match status" value="1"/>
</dbReference>
<feature type="domain" description="GGDEF" evidence="4">
    <location>
        <begin position="609"/>
        <end position="742"/>
    </location>
</feature>
<keyword evidence="1" id="KW-1133">Transmembrane helix</keyword>
<dbReference type="InterPro" id="IPR000160">
    <property type="entry name" value="GGDEF_dom"/>
</dbReference>
<dbReference type="InterPro" id="IPR001633">
    <property type="entry name" value="EAL_dom"/>
</dbReference>
<keyword evidence="6" id="KW-1185">Reference proteome</keyword>
<evidence type="ECO:0000259" key="2">
    <source>
        <dbReference type="PROSITE" id="PS50112"/>
    </source>
</evidence>
<dbReference type="CDD" id="cd01948">
    <property type="entry name" value="EAL"/>
    <property type="match status" value="1"/>
</dbReference>
<dbReference type="InterPro" id="IPR029787">
    <property type="entry name" value="Nucleotide_cyclase"/>
</dbReference>
<gene>
    <name evidence="5" type="ORF">DSLASN_48190</name>
</gene>
<dbReference type="Gene3D" id="3.30.70.270">
    <property type="match status" value="1"/>
</dbReference>
<dbReference type="SMART" id="SM00091">
    <property type="entry name" value="PAS"/>
    <property type="match status" value="2"/>
</dbReference>
<dbReference type="InterPro" id="IPR000014">
    <property type="entry name" value="PAS"/>
</dbReference>
<dbReference type="PROSITE" id="PS50883">
    <property type="entry name" value="EAL"/>
    <property type="match status" value="1"/>
</dbReference>
<dbReference type="InterPro" id="IPR007892">
    <property type="entry name" value="CHASE4"/>
</dbReference>
<proteinExistence type="predicted"/>
<feature type="domain" description="EAL" evidence="3">
    <location>
        <begin position="750"/>
        <end position="1005"/>
    </location>
</feature>
<dbReference type="EMBL" id="AP024488">
    <property type="protein sequence ID" value="BCS99187.1"/>
    <property type="molecule type" value="Genomic_DNA"/>
</dbReference>
<dbReference type="Pfam" id="PF00990">
    <property type="entry name" value="GGDEF"/>
    <property type="match status" value="1"/>
</dbReference>
<organism evidence="5 6">
    <name type="scientific">Desulfoluna limicola</name>
    <dbReference type="NCBI Taxonomy" id="2810562"/>
    <lineage>
        <taxon>Bacteria</taxon>
        <taxon>Pseudomonadati</taxon>
        <taxon>Thermodesulfobacteriota</taxon>
        <taxon>Desulfobacteria</taxon>
        <taxon>Desulfobacterales</taxon>
        <taxon>Desulfolunaceae</taxon>
        <taxon>Desulfoluna</taxon>
    </lineage>
</organism>
<dbReference type="Pfam" id="PF00989">
    <property type="entry name" value="PAS"/>
    <property type="match status" value="1"/>
</dbReference>
<dbReference type="RefSeq" id="WP_236890535.1">
    <property type="nucleotide sequence ID" value="NZ_AP024488.1"/>
</dbReference>
<dbReference type="InterPro" id="IPR035919">
    <property type="entry name" value="EAL_sf"/>
</dbReference>
<dbReference type="PANTHER" id="PTHR44757:SF2">
    <property type="entry name" value="BIOFILM ARCHITECTURE MAINTENANCE PROTEIN MBAA"/>
    <property type="match status" value="1"/>
</dbReference>
<dbReference type="PROSITE" id="PS50887">
    <property type="entry name" value="GGDEF"/>
    <property type="match status" value="1"/>
</dbReference>
<dbReference type="CDD" id="cd01949">
    <property type="entry name" value="GGDEF"/>
    <property type="match status" value="1"/>
</dbReference>
<evidence type="ECO:0000313" key="6">
    <source>
        <dbReference type="Proteomes" id="UP001320148"/>
    </source>
</evidence>
<dbReference type="Proteomes" id="UP001320148">
    <property type="component" value="Chromosome"/>
</dbReference>
<dbReference type="PANTHER" id="PTHR44757">
    <property type="entry name" value="DIGUANYLATE CYCLASE DGCP"/>
    <property type="match status" value="1"/>
</dbReference>
<protein>
    <recommendedName>
        <fullName evidence="7">Diguanylate cyclase</fullName>
    </recommendedName>
</protein>
<evidence type="ECO:0000256" key="1">
    <source>
        <dbReference type="SAM" id="Phobius"/>
    </source>
</evidence>
<keyword evidence="1" id="KW-0812">Transmembrane</keyword>
<accession>A0ABN6FC74</accession>
<dbReference type="InterPro" id="IPR043128">
    <property type="entry name" value="Rev_trsase/Diguanyl_cyclase"/>
</dbReference>
<evidence type="ECO:0000313" key="5">
    <source>
        <dbReference type="EMBL" id="BCS99187.1"/>
    </source>
</evidence>
<dbReference type="Gene3D" id="3.30.450.20">
    <property type="entry name" value="PAS domain"/>
    <property type="match status" value="2"/>
</dbReference>
<dbReference type="SUPFAM" id="SSF55073">
    <property type="entry name" value="Nucleotide cyclase"/>
    <property type="match status" value="1"/>
</dbReference>
<feature type="transmembrane region" description="Helical" evidence="1">
    <location>
        <begin position="262"/>
        <end position="285"/>
    </location>
</feature>
<dbReference type="NCBIfam" id="TIGR00229">
    <property type="entry name" value="sensory_box"/>
    <property type="match status" value="1"/>
</dbReference>
<dbReference type="Pfam" id="PF05228">
    <property type="entry name" value="CHASE4"/>
    <property type="match status" value="1"/>
</dbReference>
<dbReference type="SUPFAM" id="SSF141868">
    <property type="entry name" value="EAL domain-like"/>
    <property type="match status" value="1"/>
</dbReference>
<sequence>MGIRLKTILSIFIAVAISTGLFYRVADHAINTRFTALEEQQARSRMHTVLRFLESGRDGLQLLTNDWSLWNDAYSFINDGNPTFIESNLVEETFADTGLAYIGFFPQKGNAVWQGYYDHSTETMALPPNDFSRTLDRLVQSLRVRGAGAETQPGYFVSQGTFHFIAASPILKSDGSGPARGWLIMVQQLEKSFFNELLAQSSIKVTVATRPAPGEPGAILVHFTDNRKRYSCAGTVHDILEHPTIEITLTGPSEIYLAGRRLLTLTGFGIILTGLLLGLLTYVLIQRTLLKRIMALSSQVAPVSRPNAPVENVLPRGNDELSKLAVDINGVFKRIIEEECLNRSILTSLNVGVLMIDGQSGKILNTNTCMEEMVGKKAEALVGQPADPLFHPLPEDEQNQYAPHQEKGILQGNPPRQVVRTKTATRYHESPIRIETFTDIMALEAAMEDAKRSESHYRTLFKNSATPSVLFCKNGNIAKLNSEFLRYAGAKAPKELLGRHWSHFVDTEDEAKLQAYLAEKKNSVISFDDNVEVKFHDLMGGIHTAKVHMTRLPGTEEHIVSMLDITRQKKAEGMLRHQAFYDSLTGLANRRLFMETLDHSMNLARRRQRSLTLLLIDLDGFKHVNDTLGHQSGDLLLTMVAKRFTDTLRKSDTIARLGGDEFTILVEECYSAQELVLLLQRIQGAFEPPFEIGMTQLHITLSIGVARFPDDATDGETLIRNADLAMYRAKKTGNAYNFFTHRLDKEARLRFEMEQDLRKAMDETQFALYLQPRIGLEGNQLLGMEGLIRWCHPVKGICSPSEFIPCAEMNGLIVPMDLWVLRTGCRLTAEWNEKRETPLLISLNISAWHFRDNHLPERVARVLEETGCAPQWLELEITETALMENLAAAAPHLQKLRSMGVSIALDDFGTGYSSLNYLRKIPVDTLKIDRSFIATLTPEDPKGLFLVKTIVDLGKTFDIQVVAEGVEEPEQMRLLQSIGCPVAQGFLWSPPMAPADFPHHLDVFPPEKK</sequence>
<dbReference type="InterPro" id="IPR052155">
    <property type="entry name" value="Biofilm_reg_signaling"/>
</dbReference>
<dbReference type="SUPFAM" id="SSF55785">
    <property type="entry name" value="PYP-like sensor domain (PAS domain)"/>
    <property type="match status" value="2"/>
</dbReference>
<dbReference type="SMART" id="SM00052">
    <property type="entry name" value="EAL"/>
    <property type="match status" value="1"/>
</dbReference>
<dbReference type="SMART" id="SM00267">
    <property type="entry name" value="GGDEF"/>
    <property type="match status" value="1"/>
</dbReference>
<dbReference type="NCBIfam" id="TIGR00254">
    <property type="entry name" value="GGDEF"/>
    <property type="match status" value="1"/>
</dbReference>
<dbReference type="Gene3D" id="3.20.20.450">
    <property type="entry name" value="EAL domain"/>
    <property type="match status" value="1"/>
</dbReference>
<dbReference type="InterPro" id="IPR013767">
    <property type="entry name" value="PAS_fold"/>
</dbReference>
<reference evidence="5 6" key="1">
    <citation type="submission" date="2021-02" db="EMBL/GenBank/DDBJ databases">
        <title>Complete genome of Desulfoluna sp. strain ASN36.</title>
        <authorList>
            <person name="Takahashi A."/>
            <person name="Kojima H."/>
            <person name="Fukui M."/>
        </authorList>
    </citation>
    <scope>NUCLEOTIDE SEQUENCE [LARGE SCALE GENOMIC DNA]</scope>
    <source>
        <strain evidence="5 6">ASN36</strain>
    </source>
</reference>
<feature type="transmembrane region" description="Helical" evidence="1">
    <location>
        <begin position="7"/>
        <end position="26"/>
    </location>
</feature>
<dbReference type="Pfam" id="PF00563">
    <property type="entry name" value="EAL"/>
    <property type="match status" value="1"/>
</dbReference>
<evidence type="ECO:0008006" key="7">
    <source>
        <dbReference type="Google" id="ProtNLM"/>
    </source>
</evidence>
<evidence type="ECO:0000259" key="3">
    <source>
        <dbReference type="PROSITE" id="PS50883"/>
    </source>
</evidence>
<dbReference type="Pfam" id="PF13426">
    <property type="entry name" value="PAS_9"/>
    <property type="match status" value="1"/>
</dbReference>
<name>A0ABN6FC74_9BACT</name>
<feature type="domain" description="PAS" evidence="2">
    <location>
        <begin position="338"/>
        <end position="392"/>
    </location>
</feature>
<dbReference type="InterPro" id="IPR035965">
    <property type="entry name" value="PAS-like_dom_sf"/>
</dbReference>
<dbReference type="PROSITE" id="PS50112">
    <property type="entry name" value="PAS"/>
    <property type="match status" value="1"/>
</dbReference>
<keyword evidence="1" id="KW-0472">Membrane</keyword>
<evidence type="ECO:0000259" key="4">
    <source>
        <dbReference type="PROSITE" id="PS50887"/>
    </source>
</evidence>